<organism evidence="2 3">
    <name type="scientific">Mystacornis crossleyi</name>
    <dbReference type="NCBI Taxonomy" id="98133"/>
    <lineage>
        <taxon>Eukaryota</taxon>
        <taxon>Metazoa</taxon>
        <taxon>Chordata</taxon>
        <taxon>Craniata</taxon>
        <taxon>Vertebrata</taxon>
        <taxon>Euteleostomi</taxon>
        <taxon>Archelosauria</taxon>
        <taxon>Archosauria</taxon>
        <taxon>Dinosauria</taxon>
        <taxon>Saurischia</taxon>
        <taxon>Theropoda</taxon>
        <taxon>Coelurosauria</taxon>
        <taxon>Aves</taxon>
        <taxon>Neognathae</taxon>
        <taxon>Neoaves</taxon>
        <taxon>Telluraves</taxon>
        <taxon>Australaves</taxon>
        <taxon>Passeriformes</taxon>
        <taxon>Sylvioidea</taxon>
        <taxon>Timaliidae</taxon>
        <taxon>Mystacornis</taxon>
    </lineage>
</organism>
<comment type="caution">
    <text evidence="2">The sequence shown here is derived from an EMBL/GenBank/DDBJ whole genome shotgun (WGS) entry which is preliminary data.</text>
</comment>
<dbReference type="EMBL" id="VYZQ01239555">
    <property type="protein sequence ID" value="NXS24627.1"/>
    <property type="molecule type" value="Genomic_DNA"/>
</dbReference>
<feature type="non-terminal residue" evidence="2">
    <location>
        <position position="1"/>
    </location>
</feature>
<reference evidence="2 3" key="1">
    <citation type="submission" date="2019-09" db="EMBL/GenBank/DDBJ databases">
        <title>Bird 10,000 Genomes (B10K) Project - Family phase.</title>
        <authorList>
            <person name="Zhang G."/>
        </authorList>
    </citation>
    <scope>NUCLEOTIDE SEQUENCE [LARGE SCALE GENOMIC DNA]</scope>
    <source>
        <strain evidence="2">B10K-DU-002-82</strain>
    </source>
</reference>
<protein>
    <submittedName>
        <fullName evidence="2">PCD12 protein</fullName>
    </submittedName>
</protein>
<feature type="chain" id="PRO_5029912656" evidence="1">
    <location>
        <begin position="31"/>
        <end position="71"/>
    </location>
</feature>
<keyword evidence="1" id="KW-0732">Signal</keyword>
<name>A0A7L2SV34_9PASS</name>
<feature type="signal peptide" evidence="1">
    <location>
        <begin position="1"/>
        <end position="30"/>
    </location>
</feature>
<dbReference type="Proteomes" id="UP000537747">
    <property type="component" value="Unassembled WGS sequence"/>
</dbReference>
<proteinExistence type="predicted"/>
<evidence type="ECO:0000313" key="3">
    <source>
        <dbReference type="Proteomes" id="UP000537747"/>
    </source>
</evidence>
<feature type="non-terminal residue" evidence="2">
    <location>
        <position position="71"/>
    </location>
</feature>
<sequence>GSASRAFGLSRSALQLPALWWWYLFLSADAQEVATFTVQYRVLEEVPPGTVIGSLAEHFEGGESGEAAETF</sequence>
<dbReference type="AlphaFoldDB" id="A0A7L2SV34"/>
<evidence type="ECO:0000313" key="2">
    <source>
        <dbReference type="EMBL" id="NXS24627.1"/>
    </source>
</evidence>
<accession>A0A7L2SV34</accession>
<evidence type="ECO:0000256" key="1">
    <source>
        <dbReference type="SAM" id="SignalP"/>
    </source>
</evidence>
<gene>
    <name evidence="2" type="primary">Pcdh12</name>
    <name evidence="2" type="ORF">MYSCRO_R11177</name>
</gene>
<keyword evidence="3" id="KW-1185">Reference proteome</keyword>
<dbReference type="OrthoDB" id="9169009at2759"/>